<dbReference type="PROSITE" id="PS00905">
    <property type="entry name" value="GTP1_OBG"/>
    <property type="match status" value="1"/>
</dbReference>
<evidence type="ECO:0000313" key="12">
    <source>
        <dbReference type="Proteomes" id="UP001589788"/>
    </source>
</evidence>
<dbReference type="InterPro" id="IPR015349">
    <property type="entry name" value="OCT_dom"/>
</dbReference>
<evidence type="ECO:0000313" key="11">
    <source>
        <dbReference type="EMBL" id="MFC0082601.1"/>
    </source>
</evidence>
<dbReference type="PANTHER" id="PTHR11702">
    <property type="entry name" value="DEVELOPMENTALLY REGULATED GTP-BINDING PROTEIN-RELATED"/>
    <property type="match status" value="1"/>
</dbReference>
<keyword evidence="4" id="KW-0378">Hydrolase</keyword>
<evidence type="ECO:0000256" key="7">
    <source>
        <dbReference type="SAM" id="MobiDB-lite"/>
    </source>
</evidence>
<dbReference type="Gene3D" id="2.70.210.12">
    <property type="entry name" value="GTP1/OBG domain"/>
    <property type="match status" value="1"/>
</dbReference>
<evidence type="ECO:0000256" key="1">
    <source>
        <dbReference type="ARBA" id="ARBA00001946"/>
    </source>
</evidence>
<dbReference type="InterPro" id="IPR031167">
    <property type="entry name" value="G_OBG"/>
</dbReference>
<dbReference type="SUPFAM" id="SSF102741">
    <property type="entry name" value="Obg GTP-binding protein C-terminal domain"/>
    <property type="match status" value="1"/>
</dbReference>
<dbReference type="PROSITE" id="PS51883">
    <property type="entry name" value="OBG"/>
    <property type="match status" value="1"/>
</dbReference>
<name>A0ABV6C6Z7_9ACTN</name>
<gene>
    <name evidence="11" type="primary">cgtA</name>
    <name evidence="11" type="ORF">ACFFRE_10705</name>
</gene>
<feature type="domain" description="Obg" evidence="10">
    <location>
        <begin position="1"/>
        <end position="45"/>
    </location>
</feature>
<reference evidence="11 12" key="1">
    <citation type="submission" date="2024-09" db="EMBL/GenBank/DDBJ databases">
        <authorList>
            <person name="Sun Q."/>
            <person name="Mori K."/>
        </authorList>
    </citation>
    <scope>NUCLEOTIDE SEQUENCE [LARGE SCALE GENOMIC DNA]</scope>
    <source>
        <strain evidence="11 12">JCM 15389</strain>
    </source>
</reference>
<dbReference type="CDD" id="cd01898">
    <property type="entry name" value="Obg"/>
    <property type="match status" value="1"/>
</dbReference>
<evidence type="ECO:0000256" key="2">
    <source>
        <dbReference type="ARBA" id="ARBA00022490"/>
    </source>
</evidence>
<keyword evidence="3" id="KW-0547">Nucleotide-binding</keyword>
<evidence type="ECO:0000259" key="9">
    <source>
        <dbReference type="PROSITE" id="PS51881"/>
    </source>
</evidence>
<evidence type="ECO:0000256" key="5">
    <source>
        <dbReference type="ARBA" id="ARBA00022842"/>
    </source>
</evidence>
<dbReference type="NCBIfam" id="TIGR03595">
    <property type="entry name" value="Obg_CgtA_exten"/>
    <property type="match status" value="1"/>
</dbReference>
<dbReference type="Proteomes" id="UP001589788">
    <property type="component" value="Unassembled WGS sequence"/>
</dbReference>
<dbReference type="InterPro" id="IPR036346">
    <property type="entry name" value="GTP-bd_prot_GTP1/OBG_C_sf"/>
</dbReference>
<dbReference type="EMBL" id="JBHLYQ010000121">
    <property type="protein sequence ID" value="MFC0082601.1"/>
    <property type="molecule type" value="Genomic_DNA"/>
</dbReference>
<sequence>WRAARGGRGGQGNARFASARRRAPDFAEQGEPGEDRWLRLELRLVADVALVGLPNVGKSTLISRVSAARPKVADYPFTTLRPHLGVVRVGEGPKEVEFVLADVPGLVEGAAEGRGLGHRFLRHVERARVLCLLLDLADGVAPPPAAQADILLRELGRYQPELLARPRVLVGSRADLAGDPTPPPGVELVVSAVRGTGLPALLTRLAELVEEARAAEGPGPRPPLVVYRPLEQDLVVEPAGPGRWVVGGAAASRAVALSDLTSDQALELVERRLRRLGVERALRRAGAQDGDEVVLGPLQFTYHRDDVVVPVPKQPSRRKDLR</sequence>
<dbReference type="Gene3D" id="3.30.300.350">
    <property type="entry name" value="GTP-binding protein OBG, C-terminal domain"/>
    <property type="match status" value="1"/>
</dbReference>
<dbReference type="RefSeq" id="WP_377790208.1">
    <property type="nucleotide sequence ID" value="NZ_JBHLYQ010000121.1"/>
</dbReference>
<dbReference type="Gene3D" id="3.40.50.300">
    <property type="entry name" value="P-loop containing nucleotide triphosphate hydrolases"/>
    <property type="match status" value="1"/>
</dbReference>
<dbReference type="PANTHER" id="PTHR11702:SF31">
    <property type="entry name" value="MITOCHONDRIAL RIBOSOME-ASSOCIATED GTPASE 2"/>
    <property type="match status" value="1"/>
</dbReference>
<dbReference type="Pfam" id="PF01018">
    <property type="entry name" value="GTP1_OBG"/>
    <property type="match status" value="1"/>
</dbReference>
<dbReference type="InterPro" id="IPR045086">
    <property type="entry name" value="OBG_GTPase"/>
</dbReference>
<dbReference type="InterPro" id="IPR006074">
    <property type="entry name" value="GTP1-OBG_CS"/>
</dbReference>
<evidence type="ECO:0000259" key="10">
    <source>
        <dbReference type="PROSITE" id="PS51883"/>
    </source>
</evidence>
<dbReference type="SUPFAM" id="SSF82051">
    <property type="entry name" value="Obg GTP-binding protein N-terminal domain"/>
    <property type="match status" value="1"/>
</dbReference>
<dbReference type="InterPro" id="IPR027417">
    <property type="entry name" value="P-loop_NTPase"/>
</dbReference>
<dbReference type="PROSITE" id="PS51881">
    <property type="entry name" value="OCT"/>
    <property type="match status" value="1"/>
</dbReference>
<keyword evidence="6" id="KW-0342">GTP-binding</keyword>
<accession>A0ABV6C6Z7</accession>
<feature type="domain" description="OCT" evidence="9">
    <location>
        <begin position="226"/>
        <end position="304"/>
    </location>
</feature>
<dbReference type="InterPro" id="IPR006073">
    <property type="entry name" value="GTP-bd"/>
</dbReference>
<evidence type="ECO:0000256" key="3">
    <source>
        <dbReference type="ARBA" id="ARBA00022741"/>
    </source>
</evidence>
<dbReference type="Pfam" id="PF09269">
    <property type="entry name" value="DUF1967"/>
    <property type="match status" value="1"/>
</dbReference>
<comment type="cofactor">
    <cofactor evidence="1">
        <name>Mg(2+)</name>
        <dbReference type="ChEBI" id="CHEBI:18420"/>
    </cofactor>
</comment>
<dbReference type="InterPro" id="IPR036726">
    <property type="entry name" value="GTP1_OBG_dom_sf"/>
</dbReference>
<dbReference type="InterPro" id="IPR006169">
    <property type="entry name" value="GTP1_OBG_dom"/>
</dbReference>
<feature type="compositionally biased region" description="Gly residues" evidence="7">
    <location>
        <begin position="1"/>
        <end position="12"/>
    </location>
</feature>
<feature type="non-terminal residue" evidence="11">
    <location>
        <position position="1"/>
    </location>
</feature>
<dbReference type="PRINTS" id="PR00326">
    <property type="entry name" value="GTP1OBG"/>
</dbReference>
<dbReference type="SUPFAM" id="SSF52540">
    <property type="entry name" value="P-loop containing nucleoside triphosphate hydrolases"/>
    <property type="match status" value="1"/>
</dbReference>
<proteinExistence type="predicted"/>
<dbReference type="PROSITE" id="PS51710">
    <property type="entry name" value="G_OBG"/>
    <property type="match status" value="1"/>
</dbReference>
<organism evidence="11 12">
    <name type="scientific">Aciditerrimonas ferrireducens</name>
    <dbReference type="NCBI Taxonomy" id="667306"/>
    <lineage>
        <taxon>Bacteria</taxon>
        <taxon>Bacillati</taxon>
        <taxon>Actinomycetota</taxon>
        <taxon>Acidimicrobiia</taxon>
        <taxon>Acidimicrobiales</taxon>
        <taxon>Acidimicrobiaceae</taxon>
        <taxon>Aciditerrimonas</taxon>
    </lineage>
</organism>
<dbReference type="Pfam" id="PF01926">
    <property type="entry name" value="MMR_HSR1"/>
    <property type="match status" value="1"/>
</dbReference>
<feature type="domain" description="OBG-type G" evidence="8">
    <location>
        <begin position="46"/>
        <end position="176"/>
    </location>
</feature>
<evidence type="ECO:0000256" key="6">
    <source>
        <dbReference type="ARBA" id="ARBA00023134"/>
    </source>
</evidence>
<feature type="region of interest" description="Disordered" evidence="7">
    <location>
        <begin position="1"/>
        <end position="30"/>
    </location>
</feature>
<keyword evidence="2" id="KW-0963">Cytoplasm</keyword>
<protein>
    <submittedName>
        <fullName evidence="11">Obg family GTPase CgtA</fullName>
    </submittedName>
</protein>
<keyword evidence="12" id="KW-1185">Reference proteome</keyword>
<comment type="caution">
    <text evidence="11">The sequence shown here is derived from an EMBL/GenBank/DDBJ whole genome shotgun (WGS) entry which is preliminary data.</text>
</comment>
<keyword evidence="5" id="KW-0460">Magnesium</keyword>
<evidence type="ECO:0000259" key="8">
    <source>
        <dbReference type="PROSITE" id="PS51710"/>
    </source>
</evidence>
<evidence type="ECO:0000256" key="4">
    <source>
        <dbReference type="ARBA" id="ARBA00022801"/>
    </source>
</evidence>